<name>A0A1L9P7P4_ASPVE</name>
<dbReference type="AlphaFoldDB" id="A0A1L9P7P4"/>
<dbReference type="PANTHER" id="PTHR46910:SF37">
    <property type="entry name" value="ZN(II)2CYS6 TRANSCRIPTION FACTOR (EUROFUNG)"/>
    <property type="match status" value="1"/>
</dbReference>
<dbReference type="RefSeq" id="XP_040663322.1">
    <property type="nucleotide sequence ID" value="XM_040808104.1"/>
</dbReference>
<dbReference type="STRING" id="1036611.A0A1L9P7P4"/>
<keyword evidence="3" id="KW-0805">Transcription regulation</keyword>
<evidence type="ECO:0000259" key="8">
    <source>
        <dbReference type="PROSITE" id="PS50048"/>
    </source>
</evidence>
<evidence type="ECO:0000313" key="9">
    <source>
        <dbReference type="EMBL" id="OJI97559.1"/>
    </source>
</evidence>
<evidence type="ECO:0000313" key="10">
    <source>
        <dbReference type="Proteomes" id="UP000184073"/>
    </source>
</evidence>
<dbReference type="SMART" id="SM00906">
    <property type="entry name" value="Fungal_trans"/>
    <property type="match status" value="1"/>
</dbReference>
<organism evidence="9 10">
    <name type="scientific">Aspergillus versicolor CBS 583.65</name>
    <dbReference type="NCBI Taxonomy" id="1036611"/>
    <lineage>
        <taxon>Eukaryota</taxon>
        <taxon>Fungi</taxon>
        <taxon>Dikarya</taxon>
        <taxon>Ascomycota</taxon>
        <taxon>Pezizomycotina</taxon>
        <taxon>Eurotiomycetes</taxon>
        <taxon>Eurotiomycetidae</taxon>
        <taxon>Eurotiales</taxon>
        <taxon>Aspergillaceae</taxon>
        <taxon>Aspergillus</taxon>
        <taxon>Aspergillus subgen. Nidulantes</taxon>
    </lineage>
</organism>
<dbReference type="PROSITE" id="PS50048">
    <property type="entry name" value="ZN2_CY6_FUNGAL_2"/>
    <property type="match status" value="1"/>
</dbReference>
<keyword evidence="7" id="KW-0175">Coiled coil</keyword>
<dbReference type="OrthoDB" id="2123952at2759"/>
<dbReference type="InterPro" id="IPR001138">
    <property type="entry name" value="Zn2Cys6_DnaBD"/>
</dbReference>
<feature type="domain" description="Zn(2)-C6 fungal-type" evidence="8">
    <location>
        <begin position="10"/>
        <end position="40"/>
    </location>
</feature>
<keyword evidence="2" id="KW-0479">Metal-binding</keyword>
<keyword evidence="10" id="KW-1185">Reference proteome</keyword>
<dbReference type="GO" id="GO:0005634">
    <property type="term" value="C:nucleus"/>
    <property type="evidence" value="ECO:0007669"/>
    <property type="project" value="UniProtKB-SubCell"/>
</dbReference>
<dbReference type="Pfam" id="PF04082">
    <property type="entry name" value="Fungal_trans"/>
    <property type="match status" value="1"/>
</dbReference>
<feature type="coiled-coil region" evidence="7">
    <location>
        <begin position="58"/>
        <end position="85"/>
    </location>
</feature>
<evidence type="ECO:0000256" key="6">
    <source>
        <dbReference type="ARBA" id="ARBA00023242"/>
    </source>
</evidence>
<accession>A0A1L9P7P4</accession>
<dbReference type="PANTHER" id="PTHR46910">
    <property type="entry name" value="TRANSCRIPTION FACTOR PDR1"/>
    <property type="match status" value="1"/>
</dbReference>
<evidence type="ECO:0000256" key="1">
    <source>
        <dbReference type="ARBA" id="ARBA00004123"/>
    </source>
</evidence>
<dbReference type="InterPro" id="IPR050987">
    <property type="entry name" value="AtrR-like"/>
</dbReference>
<evidence type="ECO:0000256" key="7">
    <source>
        <dbReference type="SAM" id="Coils"/>
    </source>
</evidence>
<dbReference type="CDD" id="cd00067">
    <property type="entry name" value="GAL4"/>
    <property type="match status" value="1"/>
</dbReference>
<dbReference type="GO" id="GO:0003677">
    <property type="term" value="F:DNA binding"/>
    <property type="evidence" value="ECO:0007669"/>
    <property type="project" value="UniProtKB-KW"/>
</dbReference>
<dbReference type="GO" id="GO:0006351">
    <property type="term" value="P:DNA-templated transcription"/>
    <property type="evidence" value="ECO:0007669"/>
    <property type="project" value="InterPro"/>
</dbReference>
<dbReference type="GO" id="GO:0008270">
    <property type="term" value="F:zinc ion binding"/>
    <property type="evidence" value="ECO:0007669"/>
    <property type="project" value="InterPro"/>
</dbReference>
<dbReference type="GeneID" id="63723615"/>
<evidence type="ECO:0000256" key="2">
    <source>
        <dbReference type="ARBA" id="ARBA00022723"/>
    </source>
</evidence>
<dbReference type="Pfam" id="PF00172">
    <property type="entry name" value="Zn_clus"/>
    <property type="match status" value="1"/>
</dbReference>
<gene>
    <name evidence="9" type="ORF">ASPVEDRAFT_146913</name>
</gene>
<dbReference type="Gene3D" id="4.10.240.10">
    <property type="entry name" value="Zn(2)-C6 fungal-type DNA-binding domain"/>
    <property type="match status" value="1"/>
</dbReference>
<dbReference type="InterPro" id="IPR036864">
    <property type="entry name" value="Zn2-C6_fun-type_DNA-bd_sf"/>
</dbReference>
<dbReference type="Proteomes" id="UP000184073">
    <property type="component" value="Unassembled WGS sequence"/>
</dbReference>
<evidence type="ECO:0000256" key="4">
    <source>
        <dbReference type="ARBA" id="ARBA00023125"/>
    </source>
</evidence>
<dbReference type="InterPro" id="IPR007219">
    <property type="entry name" value="XnlR_reg_dom"/>
</dbReference>
<evidence type="ECO:0000256" key="5">
    <source>
        <dbReference type="ARBA" id="ARBA00023163"/>
    </source>
</evidence>
<keyword evidence="6" id="KW-0539">Nucleus</keyword>
<protein>
    <recommendedName>
        <fullName evidence="8">Zn(2)-C6 fungal-type domain-containing protein</fullName>
    </recommendedName>
</protein>
<dbReference type="GO" id="GO:0000981">
    <property type="term" value="F:DNA-binding transcription factor activity, RNA polymerase II-specific"/>
    <property type="evidence" value="ECO:0007669"/>
    <property type="project" value="InterPro"/>
</dbReference>
<dbReference type="EMBL" id="KV878125">
    <property type="protein sequence ID" value="OJI97559.1"/>
    <property type="molecule type" value="Genomic_DNA"/>
</dbReference>
<keyword evidence="4" id="KW-0238">DNA-binding</keyword>
<dbReference type="SUPFAM" id="SSF57701">
    <property type="entry name" value="Zn2/Cys6 DNA-binding domain"/>
    <property type="match status" value="1"/>
</dbReference>
<evidence type="ECO:0000256" key="3">
    <source>
        <dbReference type="ARBA" id="ARBA00023015"/>
    </source>
</evidence>
<proteinExistence type="predicted"/>
<dbReference type="SMART" id="SM00066">
    <property type="entry name" value="GAL4"/>
    <property type="match status" value="1"/>
</dbReference>
<dbReference type="CDD" id="cd12148">
    <property type="entry name" value="fungal_TF_MHR"/>
    <property type="match status" value="1"/>
</dbReference>
<dbReference type="VEuPathDB" id="FungiDB:ASPVEDRAFT_146913"/>
<keyword evidence="5" id="KW-0804">Transcription</keyword>
<sequence length="552" mass="62202">MPQPKPPRKACDLCYRKRIKCDAQKPRCSHCVIYNSTCTFQVVSRKSRAKKQEPSDGIEALQSRMKQLEQNLSQALEKLDQVEGSVPQERAVSSESPIVMAGHWEQTQLGEIPPFVDGTLDLPPLNEALLAVEKYLATLNVVIPLFHPGRLLQSLRSWYTPRGRRDCSTWAAINVVLALAHSCQVPSDQATPKRNAAYYLNRAQSVLTEVIMGDAEIVNVQTVLGLAMLFQGARNWKPAAMLIAIALRLAHELGLHARTSSEGFSTQAILERDRVFWIAYILDRDISLRTGQPPIQLQSDIDIDLPPIEPADGAGLVLAVDGNSSFNFFRARVQLAIIQGRAYESMHSARAQALNVHQRNENLVGLRHKLDDWASRIPSRFRPSAVLQSCNPDLFRSFGILYSTHLACRALICRAHAMETPWLQSLQDFGGKSLQRRMVEPVLLPQGWQVLVHESREYMRLFMAVEPKDSAFIWMTGCTYVTGSVCLIANNMLQPNHEVFEHDQYLAELSLLLLDQMIQQDPYKGLKTMRSACKELLQLSYNISLQNDFLHP</sequence>
<comment type="subcellular location">
    <subcellularLocation>
        <location evidence="1">Nucleus</location>
    </subcellularLocation>
</comment>
<reference evidence="10" key="1">
    <citation type="journal article" date="2017" name="Genome Biol.">
        <title>Comparative genomics reveals high biological diversity and specific adaptations in the industrially and medically important fungal genus Aspergillus.</title>
        <authorList>
            <person name="de Vries R.P."/>
            <person name="Riley R."/>
            <person name="Wiebenga A."/>
            <person name="Aguilar-Osorio G."/>
            <person name="Amillis S."/>
            <person name="Uchima C.A."/>
            <person name="Anderluh G."/>
            <person name="Asadollahi M."/>
            <person name="Askin M."/>
            <person name="Barry K."/>
            <person name="Battaglia E."/>
            <person name="Bayram O."/>
            <person name="Benocci T."/>
            <person name="Braus-Stromeyer S.A."/>
            <person name="Caldana C."/>
            <person name="Canovas D."/>
            <person name="Cerqueira G.C."/>
            <person name="Chen F."/>
            <person name="Chen W."/>
            <person name="Choi C."/>
            <person name="Clum A."/>
            <person name="Dos Santos R.A."/>
            <person name="Damasio A.R."/>
            <person name="Diallinas G."/>
            <person name="Emri T."/>
            <person name="Fekete E."/>
            <person name="Flipphi M."/>
            <person name="Freyberg S."/>
            <person name="Gallo A."/>
            <person name="Gournas C."/>
            <person name="Habgood R."/>
            <person name="Hainaut M."/>
            <person name="Harispe M.L."/>
            <person name="Henrissat B."/>
            <person name="Hilden K.S."/>
            <person name="Hope R."/>
            <person name="Hossain A."/>
            <person name="Karabika E."/>
            <person name="Karaffa L."/>
            <person name="Karanyi Z."/>
            <person name="Krasevec N."/>
            <person name="Kuo A."/>
            <person name="Kusch H."/>
            <person name="LaButti K."/>
            <person name="Lagendijk E.L."/>
            <person name="Lapidus A."/>
            <person name="Levasseur A."/>
            <person name="Lindquist E."/>
            <person name="Lipzen A."/>
            <person name="Logrieco A.F."/>
            <person name="MacCabe A."/>
            <person name="Maekelae M.R."/>
            <person name="Malavazi I."/>
            <person name="Melin P."/>
            <person name="Meyer V."/>
            <person name="Mielnichuk N."/>
            <person name="Miskei M."/>
            <person name="Molnar A.P."/>
            <person name="Mule G."/>
            <person name="Ngan C.Y."/>
            <person name="Orejas M."/>
            <person name="Orosz E."/>
            <person name="Ouedraogo J.P."/>
            <person name="Overkamp K.M."/>
            <person name="Park H.-S."/>
            <person name="Perrone G."/>
            <person name="Piumi F."/>
            <person name="Punt P.J."/>
            <person name="Ram A.F."/>
            <person name="Ramon A."/>
            <person name="Rauscher S."/>
            <person name="Record E."/>
            <person name="Riano-Pachon D.M."/>
            <person name="Robert V."/>
            <person name="Roehrig J."/>
            <person name="Ruller R."/>
            <person name="Salamov A."/>
            <person name="Salih N.S."/>
            <person name="Samson R.A."/>
            <person name="Sandor E."/>
            <person name="Sanguinetti M."/>
            <person name="Schuetze T."/>
            <person name="Sepcic K."/>
            <person name="Shelest E."/>
            <person name="Sherlock G."/>
            <person name="Sophianopoulou V."/>
            <person name="Squina F.M."/>
            <person name="Sun H."/>
            <person name="Susca A."/>
            <person name="Todd R.B."/>
            <person name="Tsang A."/>
            <person name="Unkles S.E."/>
            <person name="van de Wiele N."/>
            <person name="van Rossen-Uffink D."/>
            <person name="Oliveira J.V."/>
            <person name="Vesth T.C."/>
            <person name="Visser J."/>
            <person name="Yu J.-H."/>
            <person name="Zhou M."/>
            <person name="Andersen M.R."/>
            <person name="Archer D.B."/>
            <person name="Baker S.E."/>
            <person name="Benoit I."/>
            <person name="Brakhage A.A."/>
            <person name="Braus G.H."/>
            <person name="Fischer R."/>
            <person name="Frisvad J.C."/>
            <person name="Goldman G.H."/>
            <person name="Houbraken J."/>
            <person name="Oakley B."/>
            <person name="Pocsi I."/>
            <person name="Scazzocchio C."/>
            <person name="Seiboth B."/>
            <person name="vanKuyk P.A."/>
            <person name="Wortman J."/>
            <person name="Dyer P.S."/>
            <person name="Grigoriev I.V."/>
        </authorList>
    </citation>
    <scope>NUCLEOTIDE SEQUENCE [LARGE SCALE GENOMIC DNA]</scope>
    <source>
        <strain evidence="10">CBS 583.65</strain>
    </source>
</reference>